<dbReference type="RefSeq" id="WP_048570175.1">
    <property type="nucleotide sequence ID" value="NZ_LFVU01000024.1"/>
</dbReference>
<reference evidence="2 3" key="1">
    <citation type="submission" date="2015-06" db="EMBL/GenBank/DDBJ databases">
        <title>Draft genome sequence of the purine-degrading Clostridium cylindrosporum HC-1 (DSM 605).</title>
        <authorList>
            <person name="Poehlein A."/>
            <person name="Schiel-Bengelsdorf B."/>
            <person name="Bengelsdorf F."/>
            <person name="Daniel R."/>
            <person name="Duerre P."/>
        </authorList>
    </citation>
    <scope>NUCLEOTIDE SEQUENCE [LARGE SCALE GENOMIC DNA]</scope>
    <source>
        <strain evidence="2 3">DSM 605</strain>
    </source>
</reference>
<sequence>MNKGVSNKKHSVLIAILFLFIMLTIAFFRSNLIWHSNINKYLEKTYQQPISIKEDKNFSYKGRNYRIILSTPKNKKDELYLQCFEELLNGTFYKGAYGARQGESKPLYGAVLNFINDGTEDSFVAVYGYNKGLKANTFSVKSTNDGKWITQNISKEEYFLYIYTNIVYPEVNFKDNKNNDVNRFFDGKQCG</sequence>
<comment type="caution">
    <text evidence="2">The sequence shown here is derived from an EMBL/GenBank/DDBJ whole genome shotgun (WGS) entry which is preliminary data.</text>
</comment>
<keyword evidence="1" id="KW-0472">Membrane</keyword>
<evidence type="ECO:0000313" key="3">
    <source>
        <dbReference type="Proteomes" id="UP000036756"/>
    </source>
</evidence>
<proteinExistence type="predicted"/>
<organism evidence="2 3">
    <name type="scientific">Clostridium cylindrosporum DSM 605</name>
    <dbReference type="NCBI Taxonomy" id="1121307"/>
    <lineage>
        <taxon>Bacteria</taxon>
        <taxon>Bacillati</taxon>
        <taxon>Bacillota</taxon>
        <taxon>Clostridia</taxon>
        <taxon>Eubacteriales</taxon>
        <taxon>Clostridiaceae</taxon>
        <taxon>Clostridium</taxon>
    </lineage>
</organism>
<dbReference type="PATRIC" id="fig|1121307.3.peg.1697"/>
<dbReference type="Proteomes" id="UP000036756">
    <property type="component" value="Unassembled WGS sequence"/>
</dbReference>
<keyword evidence="1" id="KW-1133">Transmembrane helix</keyword>
<evidence type="ECO:0000256" key="1">
    <source>
        <dbReference type="SAM" id="Phobius"/>
    </source>
</evidence>
<dbReference type="AlphaFoldDB" id="A0A0J8D882"/>
<dbReference type="EMBL" id="LFVU01000024">
    <property type="protein sequence ID" value="KMT22072.1"/>
    <property type="molecule type" value="Genomic_DNA"/>
</dbReference>
<feature type="transmembrane region" description="Helical" evidence="1">
    <location>
        <begin position="12"/>
        <end position="34"/>
    </location>
</feature>
<gene>
    <name evidence="2" type="ORF">CLCY_4c00440</name>
</gene>
<evidence type="ECO:0000313" key="2">
    <source>
        <dbReference type="EMBL" id="KMT22072.1"/>
    </source>
</evidence>
<accession>A0A0J8D882</accession>
<keyword evidence="3" id="KW-1185">Reference proteome</keyword>
<protein>
    <submittedName>
        <fullName evidence="2">Uncharacterized protein</fullName>
    </submittedName>
</protein>
<keyword evidence="1" id="KW-0812">Transmembrane</keyword>
<name>A0A0J8D882_CLOCY</name>